<keyword evidence="5" id="KW-0249">Electron transport</keyword>
<dbReference type="PANTHER" id="PTHR36507">
    <property type="entry name" value="BLL1555 PROTEIN"/>
    <property type="match status" value="1"/>
</dbReference>
<evidence type="ECO:0000313" key="11">
    <source>
        <dbReference type="EMBL" id="AJW70481.1"/>
    </source>
</evidence>
<feature type="domain" description="Blue (type 1) copper" evidence="10">
    <location>
        <begin position="131"/>
        <end position="209"/>
    </location>
</feature>
<sequence>MAGIDKAAIAFSIAIVAVGVGIAFSMGAAQDAAPVVSTPSVATKTVEPKAQADPFADIADKVKQEAPKVEEKMMEKPQEKPVEKTVKVEEKMKMVEEKPKEKAMEKPAGPTTHSVDIPVGTSVPGCEESNACYLPADITINAGDTVNWVNIDSAAHTVTGGSPADGPSGVFDSSLVMASAEYAFTFNDSGSYDYFCMVHPWMVGSVTVN</sequence>
<proteinExistence type="predicted"/>
<comment type="cofactor">
    <cofactor evidence="7">
        <name>Cu cation</name>
        <dbReference type="ChEBI" id="CHEBI:23378"/>
    </cofactor>
    <text evidence="7">Binds 1 copper ion per subunit.</text>
</comment>
<dbReference type="SUPFAM" id="SSF49503">
    <property type="entry name" value="Cupredoxins"/>
    <property type="match status" value="1"/>
</dbReference>
<feature type="region of interest" description="Disordered" evidence="8">
    <location>
        <begin position="96"/>
        <end position="117"/>
    </location>
</feature>
<name>A0A0D5C186_9ARCH</name>
<dbReference type="OrthoDB" id="11836at2157"/>
<dbReference type="RefSeq" id="WP_048115859.1">
    <property type="nucleotide sequence ID" value="NZ_CP011070.1"/>
</dbReference>
<reference evidence="12" key="1">
    <citation type="submission" date="2015-03" db="EMBL/GenBank/DDBJ databases">
        <title>Characterization of two novel Thaumarchaeota isolated from the Northern Adriatic Sea.</title>
        <authorList>
            <person name="Bayer B."/>
            <person name="Vojvoda J."/>
            <person name="Offre P."/>
            <person name="Srivastava A."/>
            <person name="Elisabeth N."/>
            <person name="Garcia J.A.L."/>
            <person name="Schleper C."/>
            <person name="Herndl G.J."/>
        </authorList>
    </citation>
    <scope>NUCLEOTIDE SEQUENCE [LARGE SCALE GENOMIC DNA]</scope>
    <source>
        <strain evidence="12">NF5</strain>
    </source>
</reference>
<dbReference type="GO" id="GO:0009055">
    <property type="term" value="F:electron transfer activity"/>
    <property type="evidence" value="ECO:0007669"/>
    <property type="project" value="InterPro"/>
</dbReference>
<dbReference type="Pfam" id="PF00127">
    <property type="entry name" value="Copper-bind"/>
    <property type="match status" value="1"/>
</dbReference>
<dbReference type="InterPro" id="IPR052721">
    <property type="entry name" value="ET_Amicyanin"/>
</dbReference>
<dbReference type="KEGG" id="nin:NADRNF5_0787"/>
<evidence type="ECO:0000313" key="12">
    <source>
        <dbReference type="Proteomes" id="UP000032408"/>
    </source>
</evidence>
<keyword evidence="3 7" id="KW-0479">Metal-binding</keyword>
<reference evidence="11 12" key="2">
    <citation type="journal article" date="2016" name="ISME J.">
        <title>Physiological and genomic characterization of two novel marine thaumarchaeal strains indicates niche differentiation.</title>
        <authorList>
            <person name="Bayer B."/>
            <person name="Vojvoda J."/>
            <person name="Offre P."/>
            <person name="Alves R.J."/>
            <person name="Elisabeth N.H."/>
            <person name="Garcia J.A."/>
            <person name="Volland J.M."/>
            <person name="Srivastava A."/>
            <person name="Schleper C."/>
            <person name="Herndl G.J."/>
        </authorList>
    </citation>
    <scope>NUCLEOTIDE SEQUENCE [LARGE SCALE GENOMIC DNA]</scope>
    <source>
        <strain evidence="11 12">NF5</strain>
    </source>
</reference>
<feature type="compositionally biased region" description="Basic and acidic residues" evidence="8">
    <location>
        <begin position="96"/>
        <end position="105"/>
    </location>
</feature>
<evidence type="ECO:0000256" key="8">
    <source>
        <dbReference type="SAM" id="MobiDB-lite"/>
    </source>
</evidence>
<evidence type="ECO:0000256" key="9">
    <source>
        <dbReference type="SAM" id="Phobius"/>
    </source>
</evidence>
<dbReference type="AlphaFoldDB" id="A0A0D5C186"/>
<feature type="binding site" evidence="7">
    <location>
        <position position="199"/>
    </location>
    <ligand>
        <name>Cu cation</name>
        <dbReference type="ChEBI" id="CHEBI:23378"/>
    </ligand>
</feature>
<organism evidence="11 12">
    <name type="scientific">Nitrosopumilus adriaticus</name>
    <dbReference type="NCBI Taxonomy" id="1580092"/>
    <lineage>
        <taxon>Archaea</taxon>
        <taxon>Nitrososphaerota</taxon>
        <taxon>Nitrososphaeria</taxon>
        <taxon>Nitrosopumilales</taxon>
        <taxon>Nitrosopumilaceae</taxon>
        <taxon>Nitrosopumilus</taxon>
    </lineage>
</organism>
<dbReference type="EMBL" id="CP011070">
    <property type="protein sequence ID" value="AJW70481.1"/>
    <property type="molecule type" value="Genomic_DNA"/>
</dbReference>
<evidence type="ECO:0000256" key="2">
    <source>
        <dbReference type="ARBA" id="ARBA00022448"/>
    </source>
</evidence>
<comment type="subcellular location">
    <subcellularLocation>
        <location evidence="1">Periplasm</location>
    </subcellularLocation>
</comment>
<evidence type="ECO:0000259" key="10">
    <source>
        <dbReference type="Pfam" id="PF00127"/>
    </source>
</evidence>
<dbReference type="PANTHER" id="PTHR36507:SF1">
    <property type="entry name" value="BLL1555 PROTEIN"/>
    <property type="match status" value="1"/>
</dbReference>
<dbReference type="HOGENOM" id="CLU_110990_0_0_2"/>
<accession>A0A0D5C186</accession>
<dbReference type="InterPro" id="IPR008972">
    <property type="entry name" value="Cupredoxin"/>
</dbReference>
<evidence type="ECO:0000256" key="5">
    <source>
        <dbReference type="ARBA" id="ARBA00022982"/>
    </source>
</evidence>
<dbReference type="InterPro" id="IPR000923">
    <property type="entry name" value="BlueCu_1"/>
</dbReference>
<keyword evidence="12" id="KW-1185">Reference proteome</keyword>
<feature type="transmembrane region" description="Helical" evidence="9">
    <location>
        <begin position="7"/>
        <end position="29"/>
    </location>
</feature>
<evidence type="ECO:0000256" key="7">
    <source>
        <dbReference type="PIRSR" id="PIRSR602386-1"/>
    </source>
</evidence>
<dbReference type="Gene3D" id="2.60.40.420">
    <property type="entry name" value="Cupredoxins - blue copper proteins"/>
    <property type="match status" value="1"/>
</dbReference>
<feature type="binding site" evidence="7">
    <location>
        <position position="202"/>
    </location>
    <ligand>
        <name>Cu cation</name>
        <dbReference type="ChEBI" id="CHEBI:23378"/>
    </ligand>
</feature>
<dbReference type="InterPro" id="IPR002386">
    <property type="entry name" value="Amicyanin/Pseudoazurin"/>
</dbReference>
<keyword evidence="9" id="KW-0472">Membrane</keyword>
<keyword evidence="6 7" id="KW-0186">Copper</keyword>
<keyword evidence="9" id="KW-1133">Transmembrane helix</keyword>
<protein>
    <submittedName>
        <fullName evidence="11">Blue (Type1) copper domain-containing protein</fullName>
    </submittedName>
</protein>
<feature type="binding site" evidence="7">
    <location>
        <position position="156"/>
    </location>
    <ligand>
        <name>Cu cation</name>
        <dbReference type="ChEBI" id="CHEBI:23378"/>
    </ligand>
</feature>
<dbReference type="STRING" id="1580092.NADRNF5_0787"/>
<gene>
    <name evidence="11" type="ORF">NADRNF5_0787</name>
</gene>
<evidence type="ECO:0000256" key="3">
    <source>
        <dbReference type="ARBA" id="ARBA00022723"/>
    </source>
</evidence>
<dbReference type="Proteomes" id="UP000032408">
    <property type="component" value="Chromosome"/>
</dbReference>
<keyword evidence="9" id="KW-0812">Transmembrane</keyword>
<evidence type="ECO:0000256" key="1">
    <source>
        <dbReference type="ARBA" id="ARBA00004418"/>
    </source>
</evidence>
<dbReference type="GeneID" id="24820017"/>
<dbReference type="GO" id="GO:0005507">
    <property type="term" value="F:copper ion binding"/>
    <property type="evidence" value="ECO:0007669"/>
    <property type="project" value="InterPro"/>
</dbReference>
<feature type="binding site" evidence="7">
    <location>
        <position position="196"/>
    </location>
    <ligand>
        <name>Cu cation</name>
        <dbReference type="ChEBI" id="CHEBI:23378"/>
    </ligand>
</feature>
<evidence type="ECO:0000256" key="4">
    <source>
        <dbReference type="ARBA" id="ARBA00022764"/>
    </source>
</evidence>
<keyword evidence="4" id="KW-0574">Periplasm</keyword>
<evidence type="ECO:0000256" key="6">
    <source>
        <dbReference type="ARBA" id="ARBA00023008"/>
    </source>
</evidence>
<keyword evidence="2" id="KW-0813">Transport</keyword>
<dbReference type="PRINTS" id="PR00155">
    <property type="entry name" value="AMICYANIN"/>
</dbReference>
<dbReference type="GO" id="GO:0042597">
    <property type="term" value="C:periplasmic space"/>
    <property type="evidence" value="ECO:0007669"/>
    <property type="project" value="UniProtKB-SubCell"/>
</dbReference>